<evidence type="ECO:0000313" key="2">
    <source>
        <dbReference type="EMBL" id="AKL98197.1"/>
    </source>
</evidence>
<feature type="transmembrane region" description="Helical" evidence="1">
    <location>
        <begin position="89"/>
        <end position="109"/>
    </location>
</feature>
<dbReference type="EMBL" id="CP009498">
    <property type="protein sequence ID" value="AKL98197.1"/>
    <property type="molecule type" value="Genomic_DNA"/>
</dbReference>
<keyword evidence="1" id="KW-0472">Membrane</keyword>
<evidence type="ECO:0000313" key="3">
    <source>
        <dbReference type="Proteomes" id="UP000035337"/>
    </source>
</evidence>
<dbReference type="Proteomes" id="UP000035337">
    <property type="component" value="Chromosome"/>
</dbReference>
<evidence type="ECO:0000256" key="1">
    <source>
        <dbReference type="SAM" id="Phobius"/>
    </source>
</evidence>
<keyword evidence="1" id="KW-0812">Transmembrane</keyword>
<feature type="transmembrane region" description="Helical" evidence="1">
    <location>
        <begin position="34"/>
        <end position="55"/>
    </location>
</feature>
<reference evidence="2 3" key="1">
    <citation type="submission" date="2014-09" db="EMBL/GenBank/DDBJ databases">
        <title>Complete genome sequence of Endomicrobium proavitum.</title>
        <authorList>
            <person name="Zheng H."/>
        </authorList>
    </citation>
    <scope>NUCLEOTIDE SEQUENCE [LARGE SCALE GENOMIC DNA]</scope>
    <source>
        <strain evidence="2 3">Rsa215</strain>
    </source>
</reference>
<protein>
    <submittedName>
        <fullName evidence="2">Uncharacterized protein</fullName>
    </submittedName>
</protein>
<dbReference type="RefSeq" id="WP_052570731.1">
    <property type="nucleotide sequence ID" value="NZ_CP009498.1"/>
</dbReference>
<feature type="transmembrane region" description="Helical" evidence="1">
    <location>
        <begin position="7"/>
        <end position="28"/>
    </location>
</feature>
<name>A0A0G3WJZ1_9BACT</name>
<organism evidence="2 3">
    <name type="scientific">Endomicrobium proavitum</name>
    <dbReference type="NCBI Taxonomy" id="1408281"/>
    <lineage>
        <taxon>Bacteria</taxon>
        <taxon>Pseudomonadati</taxon>
        <taxon>Elusimicrobiota</taxon>
        <taxon>Endomicrobiia</taxon>
        <taxon>Endomicrobiales</taxon>
        <taxon>Endomicrobiaceae</taxon>
        <taxon>Endomicrobium</taxon>
    </lineage>
</organism>
<keyword evidence="3" id="KW-1185">Reference proteome</keyword>
<keyword evidence="1" id="KW-1133">Transmembrane helix</keyword>
<accession>A0A0G3WJZ1</accession>
<proteinExistence type="predicted"/>
<gene>
    <name evidence="2" type="ORF">Epro_0818</name>
</gene>
<dbReference type="KEGG" id="epo:Epro_0818"/>
<sequence length="114" mass="13430">MNHKLVIYEILKENIIAIVIWIIIYFMVLNKITIRGSNICFILTMLVICAIFKYLSIIEKKEQKEKLIIYSCNFTAFIIIAAISGFLKVIFFLLYMVAFYIVGILYWIFKLITT</sequence>
<dbReference type="STRING" id="1408281.Epro_0818"/>
<feature type="transmembrane region" description="Helical" evidence="1">
    <location>
        <begin position="67"/>
        <end position="83"/>
    </location>
</feature>
<dbReference type="AlphaFoldDB" id="A0A0G3WJZ1"/>